<dbReference type="Proteomes" id="UP000823908">
    <property type="component" value="Unassembled WGS sequence"/>
</dbReference>
<dbReference type="Pfam" id="PF04471">
    <property type="entry name" value="Mrr_cat"/>
    <property type="match status" value="1"/>
</dbReference>
<dbReference type="GO" id="GO:0003677">
    <property type="term" value="F:DNA binding"/>
    <property type="evidence" value="ECO:0007669"/>
    <property type="project" value="InterPro"/>
</dbReference>
<feature type="non-terminal residue" evidence="2">
    <location>
        <position position="1"/>
    </location>
</feature>
<dbReference type="InterPro" id="IPR052906">
    <property type="entry name" value="Type_IV_Methyl-Rstrct_Enzyme"/>
</dbReference>
<accession>A0A9D2ZSX0</accession>
<dbReference type="PANTHER" id="PTHR30015:SF7">
    <property type="entry name" value="TYPE IV METHYL-DIRECTED RESTRICTION ENZYME ECOKMRR"/>
    <property type="match status" value="1"/>
</dbReference>
<protein>
    <submittedName>
        <fullName evidence="2">Restriction endonuclease</fullName>
        <ecNumber evidence="2">3.1.21.-</ecNumber>
    </submittedName>
</protein>
<dbReference type="InterPro" id="IPR011856">
    <property type="entry name" value="tRNA_endonuc-like_dom_sf"/>
</dbReference>
<dbReference type="PANTHER" id="PTHR30015">
    <property type="entry name" value="MRR RESTRICTION SYSTEM PROTEIN"/>
    <property type="match status" value="1"/>
</dbReference>
<dbReference type="InterPro" id="IPR007560">
    <property type="entry name" value="Restrct_endonuc_IV_Mrr"/>
</dbReference>
<dbReference type="SUPFAM" id="SSF52980">
    <property type="entry name" value="Restriction endonuclease-like"/>
    <property type="match status" value="1"/>
</dbReference>
<evidence type="ECO:0000313" key="3">
    <source>
        <dbReference type="Proteomes" id="UP000823908"/>
    </source>
</evidence>
<keyword evidence="2" id="KW-0255">Endonuclease</keyword>
<keyword evidence="2" id="KW-0540">Nuclease</keyword>
<dbReference type="InterPro" id="IPR011335">
    <property type="entry name" value="Restrct_endonuc-II-like"/>
</dbReference>
<reference evidence="2" key="1">
    <citation type="journal article" date="2021" name="PeerJ">
        <title>Extensive microbial diversity within the chicken gut microbiome revealed by metagenomics and culture.</title>
        <authorList>
            <person name="Gilroy R."/>
            <person name="Ravi A."/>
            <person name="Getino M."/>
            <person name="Pursley I."/>
            <person name="Horton D.L."/>
            <person name="Alikhan N.F."/>
            <person name="Baker D."/>
            <person name="Gharbi K."/>
            <person name="Hall N."/>
            <person name="Watson M."/>
            <person name="Adriaenssens E.M."/>
            <person name="Foster-Nyarko E."/>
            <person name="Jarju S."/>
            <person name="Secka A."/>
            <person name="Antonio M."/>
            <person name="Oren A."/>
            <person name="Chaudhuri R.R."/>
            <person name="La Ragione R."/>
            <person name="Hildebrand F."/>
            <person name="Pallen M.J."/>
        </authorList>
    </citation>
    <scope>NUCLEOTIDE SEQUENCE</scope>
    <source>
        <strain evidence="2">ChiHjej10B9-4811</strain>
    </source>
</reference>
<sequence length="127" mass="13677">GAEKRGQQIGGSGDGGVDGVIDQDALGLEKIYVQAKRYAENNSIGGATIREFIGALAIKGVSSGVFITTSNFTESARRTAESPSHNIALIDGERLTSLMVKYKVGIQTKQIYEVVELDEEFFDDTDM</sequence>
<evidence type="ECO:0000259" key="1">
    <source>
        <dbReference type="Pfam" id="PF04471"/>
    </source>
</evidence>
<proteinExistence type="predicted"/>
<gene>
    <name evidence="2" type="ORF">H9908_06450</name>
</gene>
<organism evidence="2 3">
    <name type="scientific">Candidatus Rothia avistercoris</name>
    <dbReference type="NCBI Taxonomy" id="2840479"/>
    <lineage>
        <taxon>Bacteria</taxon>
        <taxon>Bacillati</taxon>
        <taxon>Actinomycetota</taxon>
        <taxon>Actinomycetes</taxon>
        <taxon>Micrococcales</taxon>
        <taxon>Micrococcaceae</taxon>
        <taxon>Rothia</taxon>
    </lineage>
</organism>
<dbReference type="GO" id="GO:0009307">
    <property type="term" value="P:DNA restriction-modification system"/>
    <property type="evidence" value="ECO:0007669"/>
    <property type="project" value="InterPro"/>
</dbReference>
<dbReference type="AlphaFoldDB" id="A0A9D2ZSX0"/>
<dbReference type="Gene3D" id="3.40.1350.10">
    <property type="match status" value="1"/>
</dbReference>
<comment type="caution">
    <text evidence="2">The sequence shown here is derived from an EMBL/GenBank/DDBJ whole genome shotgun (WGS) entry which is preliminary data.</text>
</comment>
<keyword evidence="2" id="KW-0378">Hydrolase</keyword>
<dbReference type="GO" id="GO:0015666">
    <property type="term" value="F:restriction endodeoxyribonuclease activity"/>
    <property type="evidence" value="ECO:0007669"/>
    <property type="project" value="TreeGrafter"/>
</dbReference>
<feature type="domain" description="Restriction endonuclease type IV Mrr" evidence="1">
    <location>
        <begin position="7"/>
        <end position="99"/>
    </location>
</feature>
<dbReference type="EC" id="3.1.21.-" evidence="2"/>
<dbReference type="EMBL" id="DWUS01000148">
    <property type="protein sequence ID" value="HJD51488.1"/>
    <property type="molecule type" value="Genomic_DNA"/>
</dbReference>
<reference evidence="2" key="2">
    <citation type="submission" date="2021-04" db="EMBL/GenBank/DDBJ databases">
        <authorList>
            <person name="Gilroy R."/>
        </authorList>
    </citation>
    <scope>NUCLEOTIDE SEQUENCE</scope>
    <source>
        <strain evidence="2">ChiHjej10B9-4811</strain>
    </source>
</reference>
<evidence type="ECO:0000313" key="2">
    <source>
        <dbReference type="EMBL" id="HJD51488.1"/>
    </source>
</evidence>
<name>A0A9D2ZSX0_9MICC</name>